<organism evidence="1 2">
    <name type="scientific">Yoonia maricola</name>
    <dbReference type="NCBI Taxonomy" id="420999"/>
    <lineage>
        <taxon>Bacteria</taxon>
        <taxon>Pseudomonadati</taxon>
        <taxon>Pseudomonadota</taxon>
        <taxon>Alphaproteobacteria</taxon>
        <taxon>Rhodobacterales</taxon>
        <taxon>Paracoccaceae</taxon>
        <taxon>Yoonia</taxon>
    </lineage>
</organism>
<evidence type="ECO:0000313" key="1">
    <source>
        <dbReference type="EMBL" id="PJI92511.1"/>
    </source>
</evidence>
<evidence type="ECO:0000313" key="2">
    <source>
        <dbReference type="Proteomes" id="UP000228531"/>
    </source>
</evidence>
<keyword evidence="2" id="KW-1185">Reference proteome</keyword>
<reference evidence="1 2" key="1">
    <citation type="submission" date="2017-11" db="EMBL/GenBank/DDBJ databases">
        <title>Genomic Encyclopedia of Archaeal and Bacterial Type Strains, Phase II (KMG-II): From Individual Species to Whole Genera.</title>
        <authorList>
            <person name="Goeker M."/>
        </authorList>
    </citation>
    <scope>NUCLEOTIDE SEQUENCE [LARGE SCALE GENOMIC DNA]</scope>
    <source>
        <strain evidence="1 2">DSM 29128</strain>
    </source>
</reference>
<name>A0A2M8WNL7_9RHOB</name>
<comment type="caution">
    <text evidence="1">The sequence shown here is derived from an EMBL/GenBank/DDBJ whole genome shotgun (WGS) entry which is preliminary data.</text>
</comment>
<dbReference type="AlphaFoldDB" id="A0A2M8WNL7"/>
<gene>
    <name evidence="1" type="ORF">BC777_1364</name>
</gene>
<proteinExistence type="predicted"/>
<protein>
    <submittedName>
        <fullName evidence="1">Uncharacterized protein</fullName>
    </submittedName>
</protein>
<sequence length="58" mass="6983">MDPLHMKAIFDHTLSAKPEAYDAFYASHSCDWLQILKRLTRRDRKTDERHRSIRIRNA</sequence>
<dbReference type="Proteomes" id="UP000228531">
    <property type="component" value="Unassembled WGS sequence"/>
</dbReference>
<accession>A0A2M8WNL7</accession>
<dbReference type="EMBL" id="PGTY01000001">
    <property type="protein sequence ID" value="PJI92511.1"/>
    <property type="molecule type" value="Genomic_DNA"/>
</dbReference>